<evidence type="ECO:0000256" key="1">
    <source>
        <dbReference type="SAM" id="MobiDB-lite"/>
    </source>
</evidence>
<feature type="region of interest" description="Disordered" evidence="1">
    <location>
        <begin position="62"/>
        <end position="83"/>
    </location>
</feature>
<feature type="compositionally biased region" description="Low complexity" evidence="1">
    <location>
        <begin position="62"/>
        <end position="74"/>
    </location>
</feature>
<reference evidence="3" key="1">
    <citation type="journal article" date="2005" name="Nature">
        <title>The map-based sequence of the rice genome.</title>
        <authorList>
            <consortium name="International rice genome sequencing project (IRGSP)"/>
            <person name="Matsumoto T."/>
            <person name="Wu J."/>
            <person name="Kanamori H."/>
            <person name="Katayose Y."/>
            <person name="Fujisawa M."/>
            <person name="Namiki N."/>
            <person name="Mizuno H."/>
            <person name="Yamamoto K."/>
            <person name="Antonio B.A."/>
            <person name="Baba T."/>
            <person name="Sakata K."/>
            <person name="Nagamura Y."/>
            <person name="Aoki H."/>
            <person name="Arikawa K."/>
            <person name="Arita K."/>
            <person name="Bito T."/>
            <person name="Chiden Y."/>
            <person name="Fujitsuka N."/>
            <person name="Fukunaka R."/>
            <person name="Hamada M."/>
            <person name="Harada C."/>
            <person name="Hayashi A."/>
            <person name="Hijishita S."/>
            <person name="Honda M."/>
            <person name="Hosokawa S."/>
            <person name="Ichikawa Y."/>
            <person name="Idonuma A."/>
            <person name="Iijima M."/>
            <person name="Ikeda M."/>
            <person name="Ikeno M."/>
            <person name="Ito K."/>
            <person name="Ito S."/>
            <person name="Ito T."/>
            <person name="Ito Y."/>
            <person name="Ito Y."/>
            <person name="Iwabuchi A."/>
            <person name="Kamiya K."/>
            <person name="Karasawa W."/>
            <person name="Kurita K."/>
            <person name="Katagiri S."/>
            <person name="Kikuta A."/>
            <person name="Kobayashi H."/>
            <person name="Kobayashi N."/>
            <person name="Machita K."/>
            <person name="Maehara T."/>
            <person name="Masukawa M."/>
            <person name="Mizubayashi T."/>
            <person name="Mukai Y."/>
            <person name="Nagasaki H."/>
            <person name="Nagata Y."/>
            <person name="Naito S."/>
            <person name="Nakashima M."/>
            <person name="Nakama Y."/>
            <person name="Nakamichi Y."/>
            <person name="Nakamura M."/>
            <person name="Meguro A."/>
            <person name="Negishi M."/>
            <person name="Ohta I."/>
            <person name="Ohta T."/>
            <person name="Okamoto M."/>
            <person name="Ono N."/>
            <person name="Saji S."/>
            <person name="Sakaguchi M."/>
            <person name="Sakai K."/>
            <person name="Shibata M."/>
            <person name="Shimokawa T."/>
            <person name="Song J."/>
            <person name="Takazaki Y."/>
            <person name="Terasawa K."/>
            <person name="Tsugane M."/>
            <person name="Tsuji K."/>
            <person name="Ueda S."/>
            <person name="Waki K."/>
            <person name="Yamagata H."/>
            <person name="Yamamoto M."/>
            <person name="Yamamoto S."/>
            <person name="Yamane H."/>
            <person name="Yoshiki S."/>
            <person name="Yoshihara R."/>
            <person name="Yukawa K."/>
            <person name="Zhong H."/>
            <person name="Yano M."/>
            <person name="Yuan Q."/>
            <person name="Ouyang S."/>
            <person name="Liu J."/>
            <person name="Jones K.M."/>
            <person name="Gansberger K."/>
            <person name="Moffat K."/>
            <person name="Hill J."/>
            <person name="Bera J."/>
            <person name="Fadrosh D."/>
            <person name="Jin S."/>
            <person name="Johri S."/>
            <person name="Kim M."/>
            <person name="Overton L."/>
            <person name="Reardon M."/>
            <person name="Tsitrin T."/>
            <person name="Vuong H."/>
            <person name="Weaver B."/>
            <person name="Ciecko A."/>
            <person name="Tallon L."/>
            <person name="Jackson J."/>
            <person name="Pai G."/>
            <person name="Aken S.V."/>
            <person name="Utterback T."/>
            <person name="Reidmuller S."/>
            <person name="Feldblyum T."/>
            <person name="Hsiao J."/>
            <person name="Zismann V."/>
            <person name="Iobst S."/>
            <person name="de Vazeille A.R."/>
            <person name="Buell C.R."/>
            <person name="Ying K."/>
            <person name="Li Y."/>
            <person name="Lu T."/>
            <person name="Huang Y."/>
            <person name="Zhao Q."/>
            <person name="Feng Q."/>
            <person name="Zhang L."/>
            <person name="Zhu J."/>
            <person name="Weng Q."/>
            <person name="Mu J."/>
            <person name="Lu Y."/>
            <person name="Fan D."/>
            <person name="Liu Y."/>
            <person name="Guan J."/>
            <person name="Zhang Y."/>
            <person name="Yu S."/>
            <person name="Liu X."/>
            <person name="Zhang Y."/>
            <person name="Hong G."/>
            <person name="Han B."/>
            <person name="Choisne N."/>
            <person name="Demange N."/>
            <person name="Orjeda G."/>
            <person name="Samain S."/>
            <person name="Cattolico L."/>
            <person name="Pelletier E."/>
            <person name="Couloux A."/>
            <person name="Segurens B."/>
            <person name="Wincker P."/>
            <person name="D'Hont A."/>
            <person name="Scarpelli C."/>
            <person name="Weissenbach J."/>
            <person name="Salanoubat M."/>
            <person name="Quetier F."/>
            <person name="Yu Y."/>
            <person name="Kim H.R."/>
            <person name="Rambo T."/>
            <person name="Currie J."/>
            <person name="Collura K."/>
            <person name="Luo M."/>
            <person name="Yang T."/>
            <person name="Ammiraju J.S.S."/>
            <person name="Engler F."/>
            <person name="Soderlund C."/>
            <person name="Wing R.A."/>
            <person name="Palmer L.E."/>
            <person name="de la Bastide M."/>
            <person name="Spiegel L."/>
            <person name="Nascimento L."/>
            <person name="Zutavern T."/>
            <person name="O'Shaughnessy A."/>
            <person name="Dike S."/>
            <person name="Dedhia N."/>
            <person name="Preston R."/>
            <person name="Balija V."/>
            <person name="McCombie W.R."/>
            <person name="Chow T."/>
            <person name="Chen H."/>
            <person name="Chung M."/>
            <person name="Chen C."/>
            <person name="Shaw J."/>
            <person name="Wu H."/>
            <person name="Hsiao K."/>
            <person name="Chao Y."/>
            <person name="Chu M."/>
            <person name="Cheng C."/>
            <person name="Hour A."/>
            <person name="Lee P."/>
            <person name="Lin S."/>
            <person name="Lin Y."/>
            <person name="Liou J."/>
            <person name="Liu S."/>
            <person name="Hsing Y."/>
            <person name="Raghuvanshi S."/>
            <person name="Mohanty A."/>
            <person name="Bharti A.K."/>
            <person name="Gaur A."/>
            <person name="Gupta V."/>
            <person name="Kumar D."/>
            <person name="Ravi V."/>
            <person name="Vij S."/>
            <person name="Kapur A."/>
            <person name="Khurana P."/>
            <person name="Khurana P."/>
            <person name="Khurana J.P."/>
            <person name="Tyagi A.K."/>
            <person name="Gaikwad K."/>
            <person name="Singh A."/>
            <person name="Dalal V."/>
            <person name="Srivastava S."/>
            <person name="Dixit A."/>
            <person name="Pal A.K."/>
            <person name="Ghazi I.A."/>
            <person name="Yadav M."/>
            <person name="Pandit A."/>
            <person name="Bhargava A."/>
            <person name="Sureshbabu K."/>
            <person name="Batra K."/>
            <person name="Sharma T.R."/>
            <person name="Mohapatra T."/>
            <person name="Singh N.K."/>
            <person name="Messing J."/>
            <person name="Nelson A.B."/>
            <person name="Fuks G."/>
            <person name="Kavchok S."/>
            <person name="Keizer G."/>
            <person name="Linton E."/>
            <person name="Llaca V."/>
            <person name="Song R."/>
            <person name="Tanyolac B."/>
            <person name="Young S."/>
            <person name="Ho-Il K."/>
            <person name="Hahn J.H."/>
            <person name="Sangsakoo G."/>
            <person name="Vanavichit A."/>
            <person name="de Mattos Luiz.A.T."/>
            <person name="Zimmer P.D."/>
            <person name="Malone G."/>
            <person name="Dellagostin O."/>
            <person name="de Oliveira A.C."/>
            <person name="Bevan M."/>
            <person name="Bancroft I."/>
            <person name="Minx P."/>
            <person name="Cordum H."/>
            <person name="Wilson R."/>
            <person name="Cheng Z."/>
            <person name="Jin W."/>
            <person name="Jiang J."/>
            <person name="Leong S.A."/>
            <person name="Iwama H."/>
            <person name="Gojobori T."/>
            <person name="Itoh T."/>
            <person name="Niimura Y."/>
            <person name="Fujii Y."/>
            <person name="Habara T."/>
            <person name="Sakai H."/>
            <person name="Sato Y."/>
            <person name="Wilson G."/>
            <person name="Kumar K."/>
            <person name="McCouch S."/>
            <person name="Juretic N."/>
            <person name="Hoen D."/>
            <person name="Wright S."/>
            <person name="Bruskiewich R."/>
            <person name="Bureau T."/>
            <person name="Miyao A."/>
            <person name="Hirochika H."/>
            <person name="Nishikawa T."/>
            <person name="Kadowaki K."/>
            <person name="Sugiura M."/>
            <person name="Burr B."/>
            <person name="Sasaki T."/>
        </authorList>
    </citation>
    <scope>NUCLEOTIDE SEQUENCE [LARGE SCALE GENOMIC DNA]</scope>
    <source>
        <strain evidence="3">cv. Nipponbare</strain>
    </source>
</reference>
<organism evidence="2 3">
    <name type="scientific">Oryza sativa subsp. japonica</name>
    <name type="common">Rice</name>
    <dbReference type="NCBI Taxonomy" id="39947"/>
    <lineage>
        <taxon>Eukaryota</taxon>
        <taxon>Viridiplantae</taxon>
        <taxon>Streptophyta</taxon>
        <taxon>Embryophyta</taxon>
        <taxon>Tracheophyta</taxon>
        <taxon>Spermatophyta</taxon>
        <taxon>Magnoliopsida</taxon>
        <taxon>Liliopsida</taxon>
        <taxon>Poales</taxon>
        <taxon>Poaceae</taxon>
        <taxon>BOP clade</taxon>
        <taxon>Oryzoideae</taxon>
        <taxon>Oryzeae</taxon>
        <taxon>Oryzinae</taxon>
        <taxon>Oryza</taxon>
        <taxon>Oryza sativa</taxon>
    </lineage>
</organism>
<dbReference type="AlphaFoldDB" id="Q69QI7"/>
<protein>
    <submittedName>
        <fullName evidence="2">Uncharacterized protein</fullName>
    </submittedName>
</protein>
<evidence type="ECO:0000313" key="2">
    <source>
        <dbReference type="EMBL" id="BAD33435.1"/>
    </source>
</evidence>
<sequence length="117" mass="12273">MARSWRQRHRLARGDKVHGIQGRVRGHVSVVHDVVLVAAASPQAPPGAATALTVTATVAAAASSRGSESSPRQAVSPQGAAYPVRLQRRQPGPIVVPKFGDLSTIVVVSVRLGEDEK</sequence>
<dbReference type="EMBL" id="AP005420">
    <property type="protein sequence ID" value="BAD33435.1"/>
    <property type="molecule type" value="Genomic_DNA"/>
</dbReference>
<reference evidence="3" key="2">
    <citation type="journal article" date="2008" name="Nucleic Acids Res.">
        <title>The rice annotation project database (RAP-DB): 2008 update.</title>
        <authorList>
            <consortium name="The rice annotation project (RAP)"/>
        </authorList>
    </citation>
    <scope>GENOME REANNOTATION</scope>
    <source>
        <strain evidence="3">cv. Nipponbare</strain>
    </source>
</reference>
<gene>
    <name evidence="2" type="primary">P0418B08.31</name>
</gene>
<accession>Q69QI7</accession>
<dbReference type="Proteomes" id="UP000000763">
    <property type="component" value="Chromosome 9"/>
</dbReference>
<evidence type="ECO:0000313" key="3">
    <source>
        <dbReference type="Proteomes" id="UP000000763"/>
    </source>
</evidence>
<proteinExistence type="predicted"/>
<name>Q69QI7_ORYSJ</name>